<proteinExistence type="predicted"/>
<protein>
    <submittedName>
        <fullName evidence="2">Uncharacterized protein</fullName>
    </submittedName>
</protein>
<accession>A0A6J5LEV7</accession>
<sequence length="70" mass="7844">MSNKYVKTDVEGLVRDMQSGAILNIDNGALSAYKKQKKAFEAAQNTAGRLDKLEGDMDEIKQMLQLLLKR</sequence>
<dbReference type="EMBL" id="LR796247">
    <property type="protein sequence ID" value="CAB4131460.1"/>
    <property type="molecule type" value="Genomic_DNA"/>
</dbReference>
<keyword evidence="1" id="KW-0175">Coiled coil</keyword>
<evidence type="ECO:0000256" key="1">
    <source>
        <dbReference type="SAM" id="Coils"/>
    </source>
</evidence>
<organism evidence="2">
    <name type="scientific">uncultured Caudovirales phage</name>
    <dbReference type="NCBI Taxonomy" id="2100421"/>
    <lineage>
        <taxon>Viruses</taxon>
        <taxon>Duplodnaviria</taxon>
        <taxon>Heunggongvirae</taxon>
        <taxon>Uroviricota</taxon>
        <taxon>Caudoviricetes</taxon>
        <taxon>Peduoviridae</taxon>
        <taxon>Maltschvirus</taxon>
        <taxon>Maltschvirus maltsch</taxon>
    </lineage>
</organism>
<name>A0A6J5LEV7_9CAUD</name>
<reference evidence="2" key="1">
    <citation type="submission" date="2020-04" db="EMBL/GenBank/DDBJ databases">
        <authorList>
            <person name="Chiriac C."/>
            <person name="Salcher M."/>
            <person name="Ghai R."/>
            <person name="Kavagutti S V."/>
        </authorList>
    </citation>
    <scope>NUCLEOTIDE SEQUENCE</scope>
</reference>
<feature type="coiled-coil region" evidence="1">
    <location>
        <begin position="43"/>
        <end position="70"/>
    </location>
</feature>
<gene>
    <name evidence="2" type="ORF">UFOVP132_97</name>
</gene>
<evidence type="ECO:0000313" key="2">
    <source>
        <dbReference type="EMBL" id="CAB4131460.1"/>
    </source>
</evidence>